<name>A0AAD9TNX2_9ROSI</name>
<dbReference type="InterPro" id="IPR046960">
    <property type="entry name" value="PPR_At4g14850-like_plant"/>
</dbReference>
<evidence type="ECO:0008006" key="3">
    <source>
        <dbReference type="Google" id="ProtNLM"/>
    </source>
</evidence>
<dbReference type="Pfam" id="PF20431">
    <property type="entry name" value="E_motif"/>
    <property type="match status" value="1"/>
</dbReference>
<comment type="caution">
    <text evidence="1">The sequence shown here is derived from an EMBL/GenBank/DDBJ whole genome shotgun (WGS) entry which is preliminary data.</text>
</comment>
<evidence type="ECO:0000313" key="2">
    <source>
        <dbReference type="Proteomes" id="UP001280121"/>
    </source>
</evidence>
<dbReference type="PANTHER" id="PTHR47926:SF347">
    <property type="entry name" value="PENTATRICOPEPTIDE REPEAT-CONTAINING PROTEIN"/>
    <property type="match status" value="1"/>
</dbReference>
<reference evidence="1" key="1">
    <citation type="journal article" date="2023" name="Plant J.">
        <title>Genome sequences and population genomics provide insights into the demographic history, inbreeding, and mutation load of two 'living fossil' tree species of Dipteronia.</title>
        <authorList>
            <person name="Feng Y."/>
            <person name="Comes H.P."/>
            <person name="Chen J."/>
            <person name="Zhu S."/>
            <person name="Lu R."/>
            <person name="Zhang X."/>
            <person name="Li P."/>
            <person name="Qiu J."/>
            <person name="Olsen K.M."/>
            <person name="Qiu Y."/>
        </authorList>
    </citation>
    <scope>NUCLEOTIDE SEQUENCE</scope>
    <source>
        <strain evidence="1">KIB01</strain>
    </source>
</reference>
<dbReference type="EMBL" id="JANJYI010000008">
    <property type="protein sequence ID" value="KAK2639532.1"/>
    <property type="molecule type" value="Genomic_DNA"/>
</dbReference>
<proteinExistence type="predicted"/>
<accession>A0AAD9TNX2</accession>
<gene>
    <name evidence="1" type="ORF">Ddye_027327</name>
</gene>
<dbReference type="InterPro" id="IPR046848">
    <property type="entry name" value="E_motif"/>
</dbReference>
<organism evidence="1 2">
    <name type="scientific">Dipteronia dyeriana</name>
    <dbReference type="NCBI Taxonomy" id="168575"/>
    <lineage>
        <taxon>Eukaryota</taxon>
        <taxon>Viridiplantae</taxon>
        <taxon>Streptophyta</taxon>
        <taxon>Embryophyta</taxon>
        <taxon>Tracheophyta</taxon>
        <taxon>Spermatophyta</taxon>
        <taxon>Magnoliopsida</taxon>
        <taxon>eudicotyledons</taxon>
        <taxon>Gunneridae</taxon>
        <taxon>Pentapetalae</taxon>
        <taxon>rosids</taxon>
        <taxon>malvids</taxon>
        <taxon>Sapindales</taxon>
        <taxon>Sapindaceae</taxon>
        <taxon>Hippocastanoideae</taxon>
        <taxon>Acereae</taxon>
        <taxon>Dipteronia</taxon>
    </lineage>
</organism>
<dbReference type="GO" id="GO:0009451">
    <property type="term" value="P:RNA modification"/>
    <property type="evidence" value="ECO:0007669"/>
    <property type="project" value="InterPro"/>
</dbReference>
<dbReference type="AlphaFoldDB" id="A0AAD9TNX2"/>
<dbReference type="PANTHER" id="PTHR47926">
    <property type="entry name" value="PENTATRICOPEPTIDE REPEAT-CONTAINING PROTEIN"/>
    <property type="match status" value="1"/>
</dbReference>
<keyword evidence="2" id="KW-1185">Reference proteome</keyword>
<dbReference type="Proteomes" id="UP001280121">
    <property type="component" value="Unassembled WGS sequence"/>
</dbReference>
<protein>
    <recommendedName>
        <fullName evidence="3">Pentatricopeptide repeat-containing protein</fullName>
    </recommendedName>
</protein>
<dbReference type="GO" id="GO:0003723">
    <property type="term" value="F:RNA binding"/>
    <property type="evidence" value="ECO:0007669"/>
    <property type="project" value="InterPro"/>
</dbReference>
<evidence type="ECO:0000313" key="1">
    <source>
        <dbReference type="EMBL" id="KAK2639532.1"/>
    </source>
</evidence>
<sequence>MAGNAHYLVIDQIKKDIGKPFAKVKSVQSDYKSKKVIKSRENEKDRSRNDVEHGYSWMSLERGAGTLSDHIVIMIGEPREDWGPCPFWFYNGWLDDREMMTEAIKAFKHCKTNGSKGFVLLSKLKAIKRNIKRCLARKRNDMPSLISSTVNQYVCNIDLFECSGYLDNALTLIKEMPFDYKKLFESEPHNSGYYVVLSNLYAEMGRWNDAEKVRGLKKDLGCSSVESIRQDHVFELLAE</sequence>